<gene>
    <name evidence="1" type="ORF">KIN20_034662</name>
</gene>
<evidence type="ECO:0000313" key="2">
    <source>
        <dbReference type="Proteomes" id="UP001196413"/>
    </source>
</evidence>
<dbReference type="Proteomes" id="UP001196413">
    <property type="component" value="Unassembled WGS sequence"/>
</dbReference>
<comment type="caution">
    <text evidence="1">The sequence shown here is derived from an EMBL/GenBank/DDBJ whole genome shotgun (WGS) entry which is preliminary data.</text>
</comment>
<evidence type="ECO:0000313" key="1">
    <source>
        <dbReference type="EMBL" id="KAJ1372490.1"/>
    </source>
</evidence>
<proteinExistence type="predicted"/>
<reference evidence="1" key="1">
    <citation type="submission" date="2021-06" db="EMBL/GenBank/DDBJ databases">
        <title>Parelaphostrongylus tenuis whole genome reference sequence.</title>
        <authorList>
            <person name="Garwood T.J."/>
            <person name="Larsen P.A."/>
            <person name="Fountain-Jones N.M."/>
            <person name="Garbe J.R."/>
            <person name="Macchietto M.G."/>
            <person name="Kania S.A."/>
            <person name="Gerhold R.W."/>
            <person name="Richards J.E."/>
            <person name="Wolf T.M."/>
        </authorList>
    </citation>
    <scope>NUCLEOTIDE SEQUENCE</scope>
    <source>
        <strain evidence="1">MNPRO001-30</strain>
        <tissue evidence="1">Meninges</tissue>
    </source>
</reference>
<accession>A0AAD5RA25</accession>
<protein>
    <submittedName>
        <fullName evidence="1">Uncharacterized protein</fullName>
    </submittedName>
</protein>
<sequence length="131" mass="15177">MKPQHVKFLPPVLINTLASVFTRYMLLHEHDHERLITYMLSLSTRLRYIPRAFRDALFRPMLLRQHNEKSTGLTTPQNQGTLRKHVLLANWTKSKFPDYQSSTALDAMEFGCGPFVIKHLTFAAKIGLRTP</sequence>
<dbReference type="AlphaFoldDB" id="A0AAD5RA25"/>
<dbReference type="EMBL" id="JAHQIW010007152">
    <property type="protein sequence ID" value="KAJ1372490.1"/>
    <property type="molecule type" value="Genomic_DNA"/>
</dbReference>
<keyword evidence="2" id="KW-1185">Reference proteome</keyword>
<name>A0AAD5RA25_PARTN</name>
<organism evidence="1 2">
    <name type="scientific">Parelaphostrongylus tenuis</name>
    <name type="common">Meningeal worm</name>
    <dbReference type="NCBI Taxonomy" id="148309"/>
    <lineage>
        <taxon>Eukaryota</taxon>
        <taxon>Metazoa</taxon>
        <taxon>Ecdysozoa</taxon>
        <taxon>Nematoda</taxon>
        <taxon>Chromadorea</taxon>
        <taxon>Rhabditida</taxon>
        <taxon>Rhabditina</taxon>
        <taxon>Rhabditomorpha</taxon>
        <taxon>Strongyloidea</taxon>
        <taxon>Metastrongylidae</taxon>
        <taxon>Parelaphostrongylus</taxon>
    </lineage>
</organism>